<keyword evidence="2" id="KW-0540">Nuclease</keyword>
<protein>
    <submittedName>
        <fullName evidence="2">HNH endonuclease family protein</fullName>
    </submittedName>
</protein>
<gene>
    <name evidence="2" type="ORF">GCM10022224_048430</name>
</gene>
<dbReference type="PANTHER" id="PTHR24094:SF15">
    <property type="entry name" value="AMP-DEPENDENT SYNTHETASE_LIGASE DOMAIN-CONTAINING PROTEIN-RELATED"/>
    <property type="match status" value="1"/>
</dbReference>
<evidence type="ECO:0000313" key="3">
    <source>
        <dbReference type="Proteomes" id="UP001500902"/>
    </source>
</evidence>
<dbReference type="GO" id="GO:0004519">
    <property type="term" value="F:endonuclease activity"/>
    <property type="evidence" value="ECO:0007669"/>
    <property type="project" value="UniProtKB-KW"/>
</dbReference>
<dbReference type="EMBL" id="BAAAZP010000090">
    <property type="protein sequence ID" value="GAA3678598.1"/>
    <property type="molecule type" value="Genomic_DNA"/>
</dbReference>
<evidence type="ECO:0000313" key="2">
    <source>
        <dbReference type="EMBL" id="GAA3678598.1"/>
    </source>
</evidence>
<keyword evidence="2" id="KW-0378">Hydrolase</keyword>
<keyword evidence="2" id="KW-0255">Endonuclease</keyword>
<reference evidence="3" key="1">
    <citation type="journal article" date="2019" name="Int. J. Syst. Evol. Microbiol.">
        <title>The Global Catalogue of Microorganisms (GCM) 10K type strain sequencing project: providing services to taxonomists for standard genome sequencing and annotation.</title>
        <authorList>
            <consortium name="The Broad Institute Genomics Platform"/>
            <consortium name="The Broad Institute Genome Sequencing Center for Infectious Disease"/>
            <person name="Wu L."/>
            <person name="Ma J."/>
        </authorList>
    </citation>
    <scope>NUCLEOTIDE SEQUENCE [LARGE SCALE GENOMIC DNA]</scope>
    <source>
        <strain evidence="3">JCM 16904</strain>
    </source>
</reference>
<feature type="domain" description="GmrSD restriction endonucleases C-terminal" evidence="1">
    <location>
        <begin position="77"/>
        <end position="196"/>
    </location>
</feature>
<keyword evidence="3" id="KW-1185">Reference proteome</keyword>
<dbReference type="RefSeq" id="WP_344882231.1">
    <property type="nucleotide sequence ID" value="NZ_BAAAZP010000090.1"/>
</dbReference>
<dbReference type="Pfam" id="PF07510">
    <property type="entry name" value="GmrSD_C"/>
    <property type="match status" value="1"/>
</dbReference>
<sequence length="206" mass="22599">MAVLALAPAAGANAASPTELPPALLPPAAFVQLGQLDVATPRSMAGYSRARFPHWSQQGDGCDTREVVLARDGADVKQDENCRAISGTWHSEYDGRDFTSASALDIDHMVPLAQAWRSGANTWTDARRRQFANDLDGPQLIAVSAASNRSKGDQSPDQWRPPLRSYWCTYSRAWIDIKSRYELSVTEPEREALAEMLTTCYTPEGT</sequence>
<proteinExistence type="predicted"/>
<accession>A0ABP7C614</accession>
<name>A0ABP7C614_9ACTN</name>
<dbReference type="InterPro" id="IPR011089">
    <property type="entry name" value="GmrSD_C"/>
</dbReference>
<dbReference type="Proteomes" id="UP001500902">
    <property type="component" value="Unassembled WGS sequence"/>
</dbReference>
<dbReference type="PANTHER" id="PTHR24094">
    <property type="entry name" value="SECRETED PROTEIN"/>
    <property type="match status" value="1"/>
</dbReference>
<organism evidence="2 3">
    <name type="scientific">Nonomuraea antimicrobica</name>
    <dbReference type="NCBI Taxonomy" id="561173"/>
    <lineage>
        <taxon>Bacteria</taxon>
        <taxon>Bacillati</taxon>
        <taxon>Actinomycetota</taxon>
        <taxon>Actinomycetes</taxon>
        <taxon>Streptosporangiales</taxon>
        <taxon>Streptosporangiaceae</taxon>
        <taxon>Nonomuraea</taxon>
    </lineage>
</organism>
<comment type="caution">
    <text evidence="2">The sequence shown here is derived from an EMBL/GenBank/DDBJ whole genome shotgun (WGS) entry which is preliminary data.</text>
</comment>
<evidence type="ECO:0000259" key="1">
    <source>
        <dbReference type="Pfam" id="PF07510"/>
    </source>
</evidence>